<dbReference type="Proteomes" id="UP000645517">
    <property type="component" value="Unassembled WGS sequence"/>
</dbReference>
<evidence type="ECO:0000313" key="2">
    <source>
        <dbReference type="EMBL" id="GGN47899.1"/>
    </source>
</evidence>
<proteinExistence type="predicted"/>
<dbReference type="EMBL" id="BMOR01000046">
    <property type="protein sequence ID" value="GGN47899.1"/>
    <property type="molecule type" value="Genomic_DNA"/>
</dbReference>
<gene>
    <name evidence="2" type="ORF">GCM10010842_39830</name>
</gene>
<comment type="caution">
    <text evidence="2">The sequence shown here is derived from an EMBL/GenBank/DDBJ whole genome shotgun (WGS) entry which is preliminary data.</text>
</comment>
<keyword evidence="3" id="KW-1185">Reference proteome</keyword>
<sequence length="209" mass="22968">MTDLDPPITFRVIPLRPATPRPQPDATLPPEPPARPAGPYPLPATTADALHAWAAIRSGATLDPHRAYLMHLVAQAIEGGLIYSVQLRAHVLHALGDLLSDEQRGRTDQHHRTEGGIIGLEIHLAREQLRFDAQQRRADAPLHVGQRLGTLIWHDLKRTLACEITHISGAQVTLTGRREVSVTADAQYIEDARARTRGPAARDTPTRPL</sequence>
<evidence type="ECO:0000313" key="3">
    <source>
        <dbReference type="Proteomes" id="UP000645517"/>
    </source>
</evidence>
<evidence type="ECO:0000256" key="1">
    <source>
        <dbReference type="SAM" id="MobiDB-lite"/>
    </source>
</evidence>
<protein>
    <submittedName>
        <fullName evidence="2">Uncharacterized protein</fullName>
    </submittedName>
</protein>
<name>A0ABQ2JJD3_9DEIO</name>
<accession>A0ABQ2JJD3</accession>
<dbReference type="RefSeq" id="WP_189059788.1">
    <property type="nucleotide sequence ID" value="NZ_BMOR01000046.1"/>
</dbReference>
<feature type="region of interest" description="Disordered" evidence="1">
    <location>
        <begin position="14"/>
        <end position="41"/>
    </location>
</feature>
<reference evidence="3" key="1">
    <citation type="journal article" date="2019" name="Int. J. Syst. Evol. Microbiol.">
        <title>The Global Catalogue of Microorganisms (GCM) 10K type strain sequencing project: providing services to taxonomists for standard genome sequencing and annotation.</title>
        <authorList>
            <consortium name="The Broad Institute Genomics Platform"/>
            <consortium name="The Broad Institute Genome Sequencing Center for Infectious Disease"/>
            <person name="Wu L."/>
            <person name="Ma J."/>
        </authorList>
    </citation>
    <scope>NUCLEOTIDE SEQUENCE [LARGE SCALE GENOMIC DNA]</scope>
    <source>
        <strain evidence="3">JCM 16918</strain>
    </source>
</reference>
<organism evidence="2 3">
    <name type="scientific">Deinococcus daejeonensis</name>
    <dbReference type="NCBI Taxonomy" id="1007098"/>
    <lineage>
        <taxon>Bacteria</taxon>
        <taxon>Thermotogati</taxon>
        <taxon>Deinococcota</taxon>
        <taxon>Deinococci</taxon>
        <taxon>Deinococcales</taxon>
        <taxon>Deinococcaceae</taxon>
        <taxon>Deinococcus</taxon>
    </lineage>
</organism>
<feature type="compositionally biased region" description="Pro residues" evidence="1">
    <location>
        <begin position="17"/>
        <end position="41"/>
    </location>
</feature>